<dbReference type="InterPro" id="IPR037185">
    <property type="entry name" value="EmrE-like"/>
</dbReference>
<evidence type="ECO:0000256" key="7">
    <source>
        <dbReference type="SAM" id="Phobius"/>
    </source>
</evidence>
<dbReference type="InterPro" id="IPR045324">
    <property type="entry name" value="Small_multidrug_res"/>
</dbReference>
<dbReference type="PANTHER" id="PTHR30561">
    <property type="entry name" value="SMR FAMILY PROTON-DEPENDENT DRUG EFFLUX TRANSPORTER SUGE"/>
    <property type="match status" value="1"/>
</dbReference>
<keyword evidence="9" id="KW-1185">Reference proteome</keyword>
<protein>
    <submittedName>
        <fullName evidence="8">Paired small multidrug resistance pump</fullName>
    </submittedName>
</protein>
<evidence type="ECO:0000256" key="5">
    <source>
        <dbReference type="ARBA" id="ARBA00023136"/>
    </source>
</evidence>
<dbReference type="GO" id="GO:0022857">
    <property type="term" value="F:transmembrane transporter activity"/>
    <property type="evidence" value="ECO:0007669"/>
    <property type="project" value="InterPro"/>
</dbReference>
<evidence type="ECO:0000313" key="8">
    <source>
        <dbReference type="EMBL" id="SEW18195.1"/>
    </source>
</evidence>
<dbReference type="InterPro" id="IPR000390">
    <property type="entry name" value="Small_drug/metabolite_transptr"/>
</dbReference>
<feature type="transmembrane region" description="Helical" evidence="7">
    <location>
        <begin position="80"/>
        <end position="96"/>
    </location>
</feature>
<keyword evidence="2" id="KW-1003">Cell membrane</keyword>
<dbReference type="RefSeq" id="WP_091476604.1">
    <property type="nucleotide sequence ID" value="NZ_FOIT01000007.1"/>
</dbReference>
<dbReference type="SUPFAM" id="SSF103481">
    <property type="entry name" value="Multidrug resistance efflux transporter EmrE"/>
    <property type="match status" value="1"/>
</dbReference>
<gene>
    <name evidence="8" type="ORF">SAMN05192557_2007</name>
</gene>
<keyword evidence="3 6" id="KW-0812">Transmembrane</keyword>
<comment type="subcellular location">
    <subcellularLocation>
        <location evidence="1 6">Cell membrane</location>
        <topology evidence="1 6">Multi-pass membrane protein</topology>
    </subcellularLocation>
</comment>
<dbReference type="GO" id="GO:0005886">
    <property type="term" value="C:plasma membrane"/>
    <property type="evidence" value="ECO:0007669"/>
    <property type="project" value="UniProtKB-SubCell"/>
</dbReference>
<evidence type="ECO:0000256" key="4">
    <source>
        <dbReference type="ARBA" id="ARBA00022989"/>
    </source>
</evidence>
<dbReference type="Proteomes" id="UP000243605">
    <property type="component" value="Unassembled WGS sequence"/>
</dbReference>
<evidence type="ECO:0000256" key="2">
    <source>
        <dbReference type="ARBA" id="ARBA00022475"/>
    </source>
</evidence>
<dbReference type="AlphaFoldDB" id="A0A662Z5A8"/>
<name>A0A662Z5A8_9STAP</name>
<dbReference type="OrthoDB" id="2168659at2"/>
<keyword evidence="5 7" id="KW-0472">Membrane</keyword>
<feature type="transmembrane region" description="Helical" evidence="7">
    <location>
        <begin position="54"/>
        <end position="74"/>
    </location>
</feature>
<organism evidence="8 9">
    <name type="scientific">Aliicoccus persicus</name>
    <dbReference type="NCBI Taxonomy" id="930138"/>
    <lineage>
        <taxon>Bacteria</taxon>
        <taxon>Bacillati</taxon>
        <taxon>Bacillota</taxon>
        <taxon>Bacilli</taxon>
        <taxon>Bacillales</taxon>
        <taxon>Staphylococcaceae</taxon>
        <taxon>Aliicoccus</taxon>
    </lineage>
</organism>
<accession>A0A662Z5A8</accession>
<reference evidence="8 9" key="1">
    <citation type="submission" date="2016-10" db="EMBL/GenBank/DDBJ databases">
        <authorList>
            <person name="Varghese N."/>
            <person name="Submissions S."/>
        </authorList>
    </citation>
    <scope>NUCLEOTIDE SEQUENCE [LARGE SCALE GENOMIC DNA]</scope>
    <source>
        <strain evidence="8 9">IBRC-M10081</strain>
    </source>
</reference>
<evidence type="ECO:0000313" key="9">
    <source>
        <dbReference type="Proteomes" id="UP000243605"/>
    </source>
</evidence>
<proteinExistence type="inferred from homology"/>
<evidence type="ECO:0000256" key="1">
    <source>
        <dbReference type="ARBA" id="ARBA00004651"/>
    </source>
</evidence>
<keyword evidence="4 7" id="KW-1133">Transmembrane helix</keyword>
<dbReference type="Pfam" id="PF00893">
    <property type="entry name" value="Multi_Drug_Res"/>
    <property type="match status" value="1"/>
</dbReference>
<dbReference type="EMBL" id="FOIT01000007">
    <property type="protein sequence ID" value="SEW18195.1"/>
    <property type="molecule type" value="Genomic_DNA"/>
</dbReference>
<evidence type="ECO:0000256" key="3">
    <source>
        <dbReference type="ARBA" id="ARBA00022692"/>
    </source>
</evidence>
<feature type="transmembrane region" description="Helical" evidence="7">
    <location>
        <begin position="26"/>
        <end position="47"/>
    </location>
</feature>
<dbReference type="Gene3D" id="1.10.3730.20">
    <property type="match status" value="1"/>
</dbReference>
<comment type="similarity">
    <text evidence="6">Belongs to the drug/metabolite transporter (DMT) superfamily. Small multidrug resistance (SMR) (TC 2.A.7.1) family.</text>
</comment>
<dbReference type="PANTHER" id="PTHR30561:SF7">
    <property type="entry name" value="GUANIDINIUM EFFLUX SYSTEM SUBUNIT GDNC-RELATED"/>
    <property type="match status" value="1"/>
</dbReference>
<sequence>MWLLVVVAAIFEVAWATGHKYAHDFTTWTLTVIAIIACFSLLIYTSIKLPTSTVYAVFVGLGTVGTVFIDLIFFELNFQFSVLFFILLLLVGILGLKDETEKTPERTVK</sequence>
<evidence type="ECO:0000256" key="6">
    <source>
        <dbReference type="RuleBase" id="RU003942"/>
    </source>
</evidence>